<protein>
    <recommendedName>
        <fullName evidence="2">ATP-grasp domain-containing protein</fullName>
    </recommendedName>
</protein>
<dbReference type="SUPFAM" id="SSF51735">
    <property type="entry name" value="NAD(P)-binding Rossmann-fold domains"/>
    <property type="match status" value="1"/>
</dbReference>
<accession>A0A0G1CNW2</accession>
<comment type="caution">
    <text evidence="3">The sequence shown here is derived from an EMBL/GenBank/DDBJ whole genome shotgun (WGS) entry which is preliminary data.</text>
</comment>
<gene>
    <name evidence="3" type="ORF">UV61_C0002G0176</name>
</gene>
<dbReference type="SUPFAM" id="SSF56059">
    <property type="entry name" value="Glutathione synthetase ATP-binding domain-like"/>
    <property type="match status" value="1"/>
</dbReference>
<dbReference type="Gene3D" id="3.40.50.20">
    <property type="match status" value="1"/>
</dbReference>
<sequence>MQKIKILITGASGDLGRVMVLYLSTFKKFEIYAADSQIDLLAAAPSSKRYLLPKADTLEYIQELNQLLEKNHIDILWLGSDLEIRRVTQDKDNISAKFWYPPHKAIVTMQNKFLCNQLWQSKNVAVPNSIVIKEPSQLKPDVWLRPVDHIGGGGKLAVHAVTKIQAKQWLDQHHGWGKFTMSEFLPGVMFGFDSLWKNGKLLSFSIKERVRYSRDSSISFTTSVVKTSSNQQAIKMAIKAIKTILPHPDGVFSVDLRENSQGIPCVTEINPGRFLTTSILLFKELSYDLPLDYLNLILGKKIPVRKQIRENQYLFFVKGLIRVVDEKDMLVENARRYWK</sequence>
<keyword evidence="1" id="KW-0547">Nucleotide-binding</keyword>
<name>A0A0G1CNW2_9BACT</name>
<dbReference type="EMBL" id="LCFD01000002">
    <property type="protein sequence ID" value="KKS87455.1"/>
    <property type="molecule type" value="Genomic_DNA"/>
</dbReference>
<dbReference type="GO" id="GO:0005524">
    <property type="term" value="F:ATP binding"/>
    <property type="evidence" value="ECO:0007669"/>
    <property type="project" value="UniProtKB-UniRule"/>
</dbReference>
<keyword evidence="1" id="KW-0067">ATP-binding</keyword>
<dbReference type="InterPro" id="IPR036291">
    <property type="entry name" value="NAD(P)-bd_dom_sf"/>
</dbReference>
<dbReference type="GO" id="GO:0046872">
    <property type="term" value="F:metal ion binding"/>
    <property type="evidence" value="ECO:0007669"/>
    <property type="project" value="InterPro"/>
</dbReference>
<evidence type="ECO:0000256" key="1">
    <source>
        <dbReference type="PROSITE-ProRule" id="PRU00409"/>
    </source>
</evidence>
<evidence type="ECO:0000313" key="3">
    <source>
        <dbReference type="EMBL" id="KKS87455.1"/>
    </source>
</evidence>
<dbReference type="STRING" id="1618446.UV61_C0002G0176"/>
<dbReference type="Pfam" id="PF02655">
    <property type="entry name" value="ATP-grasp_3"/>
    <property type="match status" value="1"/>
</dbReference>
<dbReference type="AlphaFoldDB" id="A0A0G1CNW2"/>
<feature type="domain" description="ATP-grasp" evidence="2">
    <location>
        <begin position="116"/>
        <end position="298"/>
    </location>
</feature>
<dbReference type="InterPro" id="IPR003806">
    <property type="entry name" value="ATP-grasp_PylC-type"/>
</dbReference>
<dbReference type="PROSITE" id="PS50975">
    <property type="entry name" value="ATP_GRASP"/>
    <property type="match status" value="1"/>
</dbReference>
<reference evidence="3 4" key="1">
    <citation type="journal article" date="2015" name="Nature">
        <title>rRNA introns, odd ribosomes, and small enigmatic genomes across a large radiation of phyla.</title>
        <authorList>
            <person name="Brown C.T."/>
            <person name="Hug L.A."/>
            <person name="Thomas B.C."/>
            <person name="Sharon I."/>
            <person name="Castelle C.J."/>
            <person name="Singh A."/>
            <person name="Wilkins M.J."/>
            <person name="Williams K.H."/>
            <person name="Banfield J.F."/>
        </authorList>
    </citation>
    <scope>NUCLEOTIDE SEQUENCE [LARGE SCALE GENOMIC DNA]</scope>
</reference>
<evidence type="ECO:0000313" key="4">
    <source>
        <dbReference type="Proteomes" id="UP000034050"/>
    </source>
</evidence>
<dbReference type="Gene3D" id="3.30.470.20">
    <property type="entry name" value="ATP-grasp fold, B domain"/>
    <property type="match status" value="1"/>
</dbReference>
<organism evidence="3 4">
    <name type="scientific">Candidatus Gottesmanbacteria bacterium GW2011_GWB1_43_11</name>
    <dbReference type="NCBI Taxonomy" id="1618446"/>
    <lineage>
        <taxon>Bacteria</taxon>
        <taxon>Candidatus Gottesmaniibacteriota</taxon>
    </lineage>
</organism>
<evidence type="ECO:0000259" key="2">
    <source>
        <dbReference type="PROSITE" id="PS50975"/>
    </source>
</evidence>
<dbReference type="InterPro" id="IPR011761">
    <property type="entry name" value="ATP-grasp"/>
</dbReference>
<dbReference type="Proteomes" id="UP000034050">
    <property type="component" value="Unassembled WGS sequence"/>
</dbReference>
<proteinExistence type="predicted"/>